<dbReference type="Proteomes" id="UP000654482">
    <property type="component" value="Unassembled WGS sequence"/>
</dbReference>
<comment type="caution">
    <text evidence="14">The sequence shown here is derived from an EMBL/GenBank/DDBJ whole genome shotgun (WGS) entry which is preliminary data.</text>
</comment>
<evidence type="ECO:0000256" key="5">
    <source>
        <dbReference type="ARBA" id="ARBA00022549"/>
    </source>
</evidence>
<evidence type="ECO:0000256" key="13">
    <source>
        <dbReference type="RuleBase" id="RU004438"/>
    </source>
</evidence>
<comment type="subcellular location">
    <subcellularLocation>
        <location evidence="13">Cellular thylakoid membrane</location>
        <topology evidence="13">Peripheral membrane protein</topology>
        <orientation evidence="13">Cytoplasmic side</orientation>
    </subcellularLocation>
    <subcellularLocation>
        <location evidence="1">Membrane</location>
        <topology evidence="1">Peripheral membrane protein</topology>
    </subcellularLocation>
</comment>
<comment type="similarity">
    <text evidence="2 13">Belongs to the phycobiliprotein family.</text>
</comment>
<dbReference type="InterPro" id="IPR009050">
    <property type="entry name" value="Globin-like_sf"/>
</dbReference>
<organism evidence="14 15">
    <name type="scientific">Lusitaniella coriacea LEGE 07157</name>
    <dbReference type="NCBI Taxonomy" id="945747"/>
    <lineage>
        <taxon>Bacteria</taxon>
        <taxon>Bacillati</taxon>
        <taxon>Cyanobacteriota</taxon>
        <taxon>Cyanophyceae</taxon>
        <taxon>Spirulinales</taxon>
        <taxon>Lusitaniellaceae</taxon>
        <taxon>Lusitaniella</taxon>
    </lineage>
</organism>
<dbReference type="GO" id="GO:0030089">
    <property type="term" value="C:phycobilisome"/>
    <property type="evidence" value="ECO:0007669"/>
    <property type="project" value="UniProtKB-KW"/>
</dbReference>
<keyword evidence="3 13" id="KW-0813">Transport</keyword>
<evidence type="ECO:0000313" key="14">
    <source>
        <dbReference type="EMBL" id="MBE9116272.1"/>
    </source>
</evidence>
<keyword evidence="7 13" id="KW-0249">Electron transport</keyword>
<dbReference type="InterPro" id="IPR012128">
    <property type="entry name" value="Phycobilisome_asu/bsu"/>
</dbReference>
<dbReference type="GO" id="GO:0031676">
    <property type="term" value="C:plasma membrane-derived thylakoid membrane"/>
    <property type="evidence" value="ECO:0007669"/>
    <property type="project" value="UniProtKB-SubCell"/>
</dbReference>
<gene>
    <name evidence="14" type="ORF">IQ249_10225</name>
</gene>
<proteinExistence type="inferred from homology"/>
<evidence type="ECO:0000256" key="2">
    <source>
        <dbReference type="ARBA" id="ARBA00008182"/>
    </source>
</evidence>
<reference evidence="14" key="1">
    <citation type="submission" date="2020-10" db="EMBL/GenBank/DDBJ databases">
        <authorList>
            <person name="Castelo-Branco R."/>
            <person name="Eusebio N."/>
            <person name="Adriana R."/>
            <person name="Vieira A."/>
            <person name="Brugerolle De Fraissinette N."/>
            <person name="Rezende De Castro R."/>
            <person name="Schneider M.P."/>
            <person name="Vasconcelos V."/>
            <person name="Leao P.N."/>
        </authorList>
    </citation>
    <scope>NUCLEOTIDE SEQUENCE</scope>
    <source>
        <strain evidence="14">LEGE 07157</strain>
    </source>
</reference>
<evidence type="ECO:0000256" key="8">
    <source>
        <dbReference type="ARBA" id="ARBA00022991"/>
    </source>
</evidence>
<keyword evidence="8 13" id="KW-0157">Chromophore</keyword>
<dbReference type="RefSeq" id="WP_194029371.1">
    <property type="nucleotide sequence ID" value="NZ_JADEWZ010000013.1"/>
</dbReference>
<name>A0A8J7DW71_9CYAN</name>
<evidence type="ECO:0000256" key="4">
    <source>
        <dbReference type="ARBA" id="ARBA00022531"/>
    </source>
</evidence>
<dbReference type="AlphaFoldDB" id="A0A8J7DW71"/>
<evidence type="ECO:0000256" key="3">
    <source>
        <dbReference type="ARBA" id="ARBA00022448"/>
    </source>
</evidence>
<dbReference type="InterPro" id="IPR038719">
    <property type="entry name" value="Phycobilisome_asu/bsu_sf"/>
</dbReference>
<keyword evidence="10 13" id="KW-0472">Membrane</keyword>
<evidence type="ECO:0000256" key="11">
    <source>
        <dbReference type="ARBA" id="ARBA00023307"/>
    </source>
</evidence>
<dbReference type="SUPFAM" id="SSF46458">
    <property type="entry name" value="Globin-like"/>
    <property type="match status" value="1"/>
</dbReference>
<evidence type="ECO:0000256" key="6">
    <source>
        <dbReference type="ARBA" id="ARBA00022738"/>
    </source>
</evidence>
<dbReference type="Pfam" id="PF00502">
    <property type="entry name" value="Phycobilisome"/>
    <property type="match status" value="1"/>
</dbReference>
<dbReference type="PANTHER" id="PTHR34011">
    <property type="entry name" value="PHYCOBILISOME 32.1 KDA LINKER POLYPEPTIDE, PHYCOCYANIN-ASSOCIATED, ROD 2-RELATED"/>
    <property type="match status" value="1"/>
</dbReference>
<dbReference type="PANTHER" id="PTHR34011:SF2">
    <property type="entry name" value="ALLOPHYCOCYANIN ALPHA CHAIN"/>
    <property type="match status" value="1"/>
</dbReference>
<keyword evidence="6 13" id="KW-0605">Phycobilisome</keyword>
<feature type="binding site" evidence="12">
    <location>
        <position position="34"/>
    </location>
    <ligand>
        <name>(2R,3E)-phycocyanobilin</name>
        <dbReference type="ChEBI" id="CHEBI:85275"/>
        <label>1</label>
    </ligand>
</feature>
<evidence type="ECO:0000256" key="12">
    <source>
        <dbReference type="PIRSR" id="PIRSR000081-1"/>
    </source>
</evidence>
<evidence type="ECO:0000313" key="15">
    <source>
        <dbReference type="Proteomes" id="UP000654482"/>
    </source>
</evidence>
<keyword evidence="11 13" id="KW-0089">Bile pigment</keyword>
<evidence type="ECO:0000256" key="7">
    <source>
        <dbReference type="ARBA" id="ARBA00022982"/>
    </source>
</evidence>
<protein>
    <submittedName>
        <fullName evidence="14">Allophycocyanin</fullName>
    </submittedName>
</protein>
<dbReference type="EMBL" id="JADEWZ010000013">
    <property type="protein sequence ID" value="MBE9116272.1"/>
    <property type="molecule type" value="Genomic_DNA"/>
</dbReference>
<accession>A0A8J7DW71</accession>
<keyword evidence="5" id="KW-0042">Antenna complex</keyword>
<evidence type="ECO:0000256" key="10">
    <source>
        <dbReference type="ARBA" id="ARBA00023136"/>
    </source>
</evidence>
<dbReference type="Gene3D" id="1.10.490.20">
    <property type="entry name" value="Phycocyanins"/>
    <property type="match status" value="1"/>
</dbReference>
<dbReference type="CDD" id="cd12125">
    <property type="entry name" value="APC_alpha"/>
    <property type="match status" value="1"/>
</dbReference>
<sequence>MSIIAQAIAQSDDANRFLSSAELNKIQDFFSDGNARISAAQKLAENEQKIVEEGSSRFWSRCPNTPSNSGSAQKTALCQRDQGWYIRLVSYCVLAGNSKPLEDIGIDGMRDMYVSLGVPLANLQVAMRAIKEVALGTLSSSEASLAAPYFDQLIRAF</sequence>
<evidence type="ECO:0000256" key="1">
    <source>
        <dbReference type="ARBA" id="ARBA00004170"/>
    </source>
</evidence>
<dbReference type="PIRSF" id="PIRSF000081">
    <property type="entry name" value="Phycocyanin"/>
    <property type="match status" value="1"/>
</dbReference>
<feature type="binding site" evidence="12">
    <location>
        <position position="78"/>
    </location>
    <ligand>
        <name>(2R,3E)-phycocyanobilin</name>
        <dbReference type="ChEBI" id="CHEBI:85275"/>
        <label>1</label>
    </ligand>
</feature>
<keyword evidence="15" id="KW-1185">Reference proteome</keyword>
<dbReference type="GO" id="GO:0015979">
    <property type="term" value="P:photosynthesis"/>
    <property type="evidence" value="ECO:0007669"/>
    <property type="project" value="UniProtKB-KW"/>
</dbReference>
<keyword evidence="9 13" id="KW-0793">Thylakoid</keyword>
<evidence type="ECO:0000256" key="9">
    <source>
        <dbReference type="ARBA" id="ARBA00023078"/>
    </source>
</evidence>
<keyword evidence="4 13" id="KW-0602">Photosynthesis</keyword>